<dbReference type="RefSeq" id="WP_081168155.1">
    <property type="nucleotide sequence ID" value="NZ_LWBP01000196.1"/>
</dbReference>
<evidence type="ECO:0000313" key="2">
    <source>
        <dbReference type="Proteomes" id="UP000192276"/>
    </source>
</evidence>
<comment type="caution">
    <text evidence="1">The sequence shown here is derived from an EMBL/GenBank/DDBJ whole genome shotgun (WGS) entry which is preliminary data.</text>
</comment>
<evidence type="ECO:0000313" key="1">
    <source>
        <dbReference type="EMBL" id="OQP56786.1"/>
    </source>
</evidence>
<dbReference type="EMBL" id="LWBP01000196">
    <property type="protein sequence ID" value="OQP56786.1"/>
    <property type="molecule type" value="Genomic_DNA"/>
</dbReference>
<dbReference type="Gene3D" id="3.40.50.300">
    <property type="entry name" value="P-loop containing nucleotide triphosphate hydrolases"/>
    <property type="match status" value="1"/>
</dbReference>
<gene>
    <name evidence="1" type="ORF">A4R26_25400</name>
</gene>
<organism evidence="1 2">
    <name type="scientific">Niastella populi</name>
    <dbReference type="NCBI Taxonomy" id="550983"/>
    <lineage>
        <taxon>Bacteria</taxon>
        <taxon>Pseudomonadati</taxon>
        <taxon>Bacteroidota</taxon>
        <taxon>Chitinophagia</taxon>
        <taxon>Chitinophagales</taxon>
        <taxon>Chitinophagaceae</taxon>
        <taxon>Niastella</taxon>
    </lineage>
</organism>
<sequence>MPNQKSDIIKKLENEILELQGYRAALGKIPMHIDLGPINEAFPEGRFPVGAVHELVSAGMVNQAAATGFIAPVISNLMGDHGVVLWISDCRTIFPPALKHYGIDPHRVVFIDLKNQKEVAWAVDEALKLHGLAAVVGEMADINFMASRRFQLAVEQSQVTGFLFNKKERYTTNACLTRWKITSQPGIIPGELPGVGFPCWKVELLKVRNGRPGIWKVALMNGQFVATGQEPVAIRELHRKTG</sequence>
<accession>A0A1V9FEY6</accession>
<dbReference type="SUPFAM" id="SSF52540">
    <property type="entry name" value="P-loop containing nucleoside triphosphate hydrolases"/>
    <property type="match status" value="1"/>
</dbReference>
<dbReference type="AlphaFoldDB" id="A0A1V9FEY6"/>
<reference evidence="2" key="1">
    <citation type="submission" date="2016-04" db="EMBL/GenBank/DDBJ databases">
        <authorList>
            <person name="Chen L."/>
            <person name="Zhuang W."/>
            <person name="Wang G."/>
        </authorList>
    </citation>
    <scope>NUCLEOTIDE SEQUENCE [LARGE SCALE GENOMIC DNA]</scope>
    <source>
        <strain evidence="2">208</strain>
    </source>
</reference>
<proteinExistence type="predicted"/>
<dbReference type="InterPro" id="IPR027417">
    <property type="entry name" value="P-loop_NTPase"/>
</dbReference>
<evidence type="ECO:0008006" key="3">
    <source>
        <dbReference type="Google" id="ProtNLM"/>
    </source>
</evidence>
<keyword evidence="2" id="KW-1185">Reference proteome</keyword>
<dbReference type="OrthoDB" id="836928at2"/>
<name>A0A1V9FEY6_9BACT</name>
<protein>
    <recommendedName>
        <fullName evidence="3">Error-prone repair protein ImuA</fullName>
    </recommendedName>
</protein>
<dbReference type="STRING" id="550983.A4R26_25400"/>
<dbReference type="Proteomes" id="UP000192276">
    <property type="component" value="Unassembled WGS sequence"/>
</dbReference>